<evidence type="ECO:0000256" key="4">
    <source>
        <dbReference type="SAM" id="SignalP"/>
    </source>
</evidence>
<comment type="similarity">
    <text evidence="1">Belongs to the FGGY kinase family.</text>
</comment>
<evidence type="ECO:0000256" key="2">
    <source>
        <dbReference type="ARBA" id="ARBA00022679"/>
    </source>
</evidence>
<accession>A0A1Y3AQY9</accession>
<evidence type="ECO:0000256" key="3">
    <source>
        <dbReference type="ARBA" id="ARBA00022777"/>
    </source>
</evidence>
<evidence type="ECO:0000313" key="6">
    <source>
        <dbReference type="Proteomes" id="UP000194236"/>
    </source>
</evidence>
<dbReference type="Proteomes" id="UP000194236">
    <property type="component" value="Unassembled WGS sequence"/>
</dbReference>
<dbReference type="GO" id="GO:0005829">
    <property type="term" value="C:cytosol"/>
    <property type="evidence" value="ECO:0007669"/>
    <property type="project" value="TreeGrafter"/>
</dbReference>
<feature type="chain" id="PRO_5012282626" description="Sedoheptulokinase-like protein" evidence="4">
    <location>
        <begin position="24"/>
        <end position="334"/>
    </location>
</feature>
<dbReference type="EMBL" id="MUJZ01069639">
    <property type="protein sequence ID" value="OTF69595.1"/>
    <property type="molecule type" value="Genomic_DNA"/>
</dbReference>
<reference evidence="5 6" key="1">
    <citation type="submission" date="2017-03" db="EMBL/GenBank/DDBJ databases">
        <title>Genome Survey of Euroglyphus maynei.</title>
        <authorList>
            <person name="Arlian L.G."/>
            <person name="Morgan M.S."/>
            <person name="Rider S.D."/>
        </authorList>
    </citation>
    <scope>NUCLEOTIDE SEQUENCE [LARGE SCALE GENOMIC DNA]</scope>
    <source>
        <strain evidence="5">Arlian Lab</strain>
        <tissue evidence="5">Whole body</tissue>
    </source>
</reference>
<gene>
    <name evidence="5" type="ORF">BLA29_007425</name>
</gene>
<name>A0A1Y3AQY9_EURMA</name>
<evidence type="ECO:0000313" key="5">
    <source>
        <dbReference type="EMBL" id="OTF69595.1"/>
    </source>
</evidence>
<dbReference type="PANTHER" id="PTHR10196">
    <property type="entry name" value="SUGAR KINASE"/>
    <property type="match status" value="1"/>
</dbReference>
<keyword evidence="6" id="KW-1185">Reference proteome</keyword>
<evidence type="ECO:0008006" key="7">
    <source>
        <dbReference type="Google" id="ProtNLM"/>
    </source>
</evidence>
<dbReference type="PANTHER" id="PTHR10196:SF67">
    <property type="entry name" value="SEDOHEPTULOKINASE"/>
    <property type="match status" value="1"/>
</dbReference>
<keyword evidence="4" id="KW-0732">Signal</keyword>
<dbReference type="OrthoDB" id="10264182at2759"/>
<dbReference type="GO" id="GO:0006071">
    <property type="term" value="P:glycerol metabolic process"/>
    <property type="evidence" value="ECO:0007669"/>
    <property type="project" value="TreeGrafter"/>
</dbReference>
<dbReference type="GO" id="GO:0050277">
    <property type="term" value="F:sedoheptulokinase activity"/>
    <property type="evidence" value="ECO:0007669"/>
    <property type="project" value="TreeGrafter"/>
</dbReference>
<evidence type="ECO:0000256" key="1">
    <source>
        <dbReference type="ARBA" id="ARBA00009156"/>
    </source>
</evidence>
<sequence>MDWFVCLLCRLDLVPISIHNAHAWAYFDPFIPSWNFDILKQAEFPVHLLPKPIQPNIIVGQTKFQWHSIIKPGIPVYVAIGDLQAMMYLALKDNPDAIVLNMGTSAQICQLTNIDQIPRKSQLTIQSYDYYPFRNNNNNNEYLLVAPSLNGGNVLQSFIGFIQSTIKCLTNIDLTPAEIWEKLFHQIPAMTDSKSDQFISIKPTLFGERHDLDSVFTVNISGGKHQPSIFQIINCLCVELIQNVFNMMPNALEMIRENFRKKLPTKILCTGSVISNNPIMQRSLSIVMKRILSNANGDDQNNVETSPLIDIEYVDKCDADVGCALFVVLSGTTE</sequence>
<dbReference type="Gene3D" id="3.30.420.40">
    <property type="match status" value="1"/>
</dbReference>
<feature type="signal peptide" evidence="4">
    <location>
        <begin position="1"/>
        <end position="23"/>
    </location>
</feature>
<dbReference type="AlphaFoldDB" id="A0A1Y3AQY9"/>
<dbReference type="InterPro" id="IPR043129">
    <property type="entry name" value="ATPase_NBD"/>
</dbReference>
<keyword evidence="2" id="KW-0808">Transferase</keyword>
<protein>
    <recommendedName>
        <fullName evidence="7">Sedoheptulokinase-like protein</fullName>
    </recommendedName>
</protein>
<comment type="caution">
    <text evidence="5">The sequence shown here is derived from an EMBL/GenBank/DDBJ whole genome shotgun (WGS) entry which is preliminary data.</text>
</comment>
<keyword evidence="3" id="KW-0418">Kinase</keyword>
<organism evidence="5 6">
    <name type="scientific">Euroglyphus maynei</name>
    <name type="common">Mayne's house dust mite</name>
    <dbReference type="NCBI Taxonomy" id="6958"/>
    <lineage>
        <taxon>Eukaryota</taxon>
        <taxon>Metazoa</taxon>
        <taxon>Ecdysozoa</taxon>
        <taxon>Arthropoda</taxon>
        <taxon>Chelicerata</taxon>
        <taxon>Arachnida</taxon>
        <taxon>Acari</taxon>
        <taxon>Acariformes</taxon>
        <taxon>Sarcoptiformes</taxon>
        <taxon>Astigmata</taxon>
        <taxon>Psoroptidia</taxon>
        <taxon>Analgoidea</taxon>
        <taxon>Pyroglyphidae</taxon>
        <taxon>Pyroglyphinae</taxon>
        <taxon>Euroglyphus</taxon>
    </lineage>
</organism>
<proteinExistence type="inferred from homology"/>
<dbReference type="SUPFAM" id="SSF53067">
    <property type="entry name" value="Actin-like ATPase domain"/>
    <property type="match status" value="1"/>
</dbReference>